<dbReference type="Pfam" id="PF03781">
    <property type="entry name" value="FGE-sulfatase"/>
    <property type="match status" value="1"/>
</dbReference>
<proteinExistence type="predicted"/>
<evidence type="ECO:0000259" key="1">
    <source>
        <dbReference type="Pfam" id="PF03781"/>
    </source>
</evidence>
<dbReference type="EMBL" id="BAABKP010000001">
    <property type="protein sequence ID" value="GAA4793936.1"/>
    <property type="molecule type" value="Genomic_DNA"/>
</dbReference>
<dbReference type="SUPFAM" id="SSF56436">
    <property type="entry name" value="C-type lectin-like"/>
    <property type="match status" value="1"/>
</dbReference>
<reference evidence="3" key="1">
    <citation type="journal article" date="2019" name="Int. J. Syst. Evol. Microbiol.">
        <title>The Global Catalogue of Microorganisms (GCM) 10K type strain sequencing project: providing services to taxonomists for standard genome sequencing and annotation.</title>
        <authorList>
            <consortium name="The Broad Institute Genomics Platform"/>
            <consortium name="The Broad Institute Genome Sequencing Center for Infectious Disease"/>
            <person name="Wu L."/>
            <person name="Ma J."/>
        </authorList>
    </citation>
    <scope>NUCLEOTIDE SEQUENCE [LARGE SCALE GENOMIC DNA]</scope>
    <source>
        <strain evidence="3">JCM 18541</strain>
    </source>
</reference>
<feature type="domain" description="Sulfatase-modifying factor enzyme-like" evidence="1">
    <location>
        <begin position="6"/>
        <end position="45"/>
    </location>
</feature>
<evidence type="ECO:0000313" key="3">
    <source>
        <dbReference type="Proteomes" id="UP001500187"/>
    </source>
</evidence>
<organism evidence="2 3">
    <name type="scientific">Rothia endophytica</name>
    <dbReference type="NCBI Taxonomy" id="1324766"/>
    <lineage>
        <taxon>Bacteria</taxon>
        <taxon>Bacillati</taxon>
        <taxon>Actinomycetota</taxon>
        <taxon>Actinomycetes</taxon>
        <taxon>Micrococcales</taxon>
        <taxon>Micrococcaceae</taxon>
        <taxon>Rothia</taxon>
    </lineage>
</organism>
<accession>A0ABP9BDJ2</accession>
<dbReference type="InterPro" id="IPR016187">
    <property type="entry name" value="CTDL_fold"/>
</dbReference>
<comment type="caution">
    <text evidence="2">The sequence shown here is derived from an EMBL/GenBank/DDBJ whole genome shotgun (WGS) entry which is preliminary data.</text>
</comment>
<sequence>MPEARRDFETPQRQVTIDQQFAMSQTLVTVNRFQACVDDTGYQVRAGAWNYQP</sequence>
<dbReference type="RefSeq" id="WP_345445404.1">
    <property type="nucleotide sequence ID" value="NZ_BAABKP010000001.1"/>
</dbReference>
<dbReference type="InterPro" id="IPR005532">
    <property type="entry name" value="SUMF_dom"/>
</dbReference>
<evidence type="ECO:0000313" key="2">
    <source>
        <dbReference type="EMBL" id="GAA4793936.1"/>
    </source>
</evidence>
<dbReference type="Proteomes" id="UP001500187">
    <property type="component" value="Unassembled WGS sequence"/>
</dbReference>
<dbReference type="Gene3D" id="3.90.1580.10">
    <property type="entry name" value="paralog of FGE (formylglycine-generating enzyme)"/>
    <property type="match status" value="1"/>
</dbReference>
<dbReference type="InterPro" id="IPR042095">
    <property type="entry name" value="SUMF_sf"/>
</dbReference>
<gene>
    <name evidence="2" type="ORF">GCM10023352_10910</name>
</gene>
<protein>
    <recommendedName>
        <fullName evidence="1">Sulfatase-modifying factor enzyme-like domain-containing protein</fullName>
    </recommendedName>
</protein>
<keyword evidence="3" id="KW-1185">Reference proteome</keyword>
<name>A0ABP9BDJ2_9MICC</name>